<protein>
    <recommendedName>
        <fullName evidence="6">Enoyl-CoA hydratase domain-containing protein 3, mitochondrial</fullName>
    </recommendedName>
</protein>
<gene>
    <name evidence="7" type="ORF">FB458_1764</name>
</gene>
<dbReference type="SUPFAM" id="SSF52096">
    <property type="entry name" value="ClpP/crotonase"/>
    <property type="match status" value="1"/>
</dbReference>
<comment type="similarity">
    <text evidence="1">Belongs to the enoyl-CoA hydratase/isomerase family.</text>
</comment>
<comment type="caution">
    <text evidence="7">The sequence shown here is derived from an EMBL/GenBank/DDBJ whole genome shotgun (WGS) entry which is preliminary data.</text>
</comment>
<evidence type="ECO:0000256" key="2">
    <source>
        <dbReference type="ARBA" id="ARBA00022832"/>
    </source>
</evidence>
<evidence type="ECO:0000313" key="8">
    <source>
        <dbReference type="Proteomes" id="UP000317893"/>
    </source>
</evidence>
<evidence type="ECO:0000256" key="6">
    <source>
        <dbReference type="ARBA" id="ARBA00040545"/>
    </source>
</evidence>
<evidence type="ECO:0000256" key="4">
    <source>
        <dbReference type="ARBA" id="ARBA00023098"/>
    </source>
</evidence>
<name>A0A542E010_9MICO</name>
<evidence type="ECO:0000256" key="3">
    <source>
        <dbReference type="ARBA" id="ARBA00022946"/>
    </source>
</evidence>
<dbReference type="GO" id="GO:0006631">
    <property type="term" value="P:fatty acid metabolic process"/>
    <property type="evidence" value="ECO:0007669"/>
    <property type="project" value="UniProtKB-KW"/>
</dbReference>
<dbReference type="PANTHER" id="PTHR43602">
    <property type="match status" value="1"/>
</dbReference>
<proteinExistence type="inferred from homology"/>
<keyword evidence="2" id="KW-0276">Fatty acid metabolism</keyword>
<dbReference type="PANTHER" id="PTHR43602:SF1">
    <property type="entry name" value="ENOYL-COA HYDRATASE DOMAIN-CONTAINING PROTEIN 3, MITOCHONDRIAL"/>
    <property type="match status" value="1"/>
</dbReference>
<dbReference type="CDD" id="cd06558">
    <property type="entry name" value="crotonase-like"/>
    <property type="match status" value="1"/>
</dbReference>
<accession>A0A542E010</accession>
<dbReference type="InterPro" id="IPR014748">
    <property type="entry name" value="Enoyl-CoA_hydra_C"/>
</dbReference>
<dbReference type="EMBL" id="VFMN01000001">
    <property type="protein sequence ID" value="TQJ08673.1"/>
    <property type="molecule type" value="Genomic_DNA"/>
</dbReference>
<reference evidence="7 8" key="1">
    <citation type="submission" date="2019-06" db="EMBL/GenBank/DDBJ databases">
        <title>Sequencing the genomes of 1000 actinobacteria strains.</title>
        <authorList>
            <person name="Klenk H.-P."/>
        </authorList>
    </citation>
    <scope>NUCLEOTIDE SEQUENCE [LARGE SCALE GENOMIC DNA]</scope>
    <source>
        <strain evidence="7 8">DSM 18607</strain>
    </source>
</reference>
<evidence type="ECO:0000256" key="5">
    <source>
        <dbReference type="ARBA" id="ARBA00037410"/>
    </source>
</evidence>
<dbReference type="InterPro" id="IPR001753">
    <property type="entry name" value="Enoyl-CoA_hydra/iso"/>
</dbReference>
<dbReference type="Proteomes" id="UP000317893">
    <property type="component" value="Unassembled WGS sequence"/>
</dbReference>
<dbReference type="Gene3D" id="1.10.12.10">
    <property type="entry name" value="Lyase 2-enoyl-coa Hydratase, Chain A, domain 2"/>
    <property type="match status" value="1"/>
</dbReference>
<dbReference type="InterPro" id="IPR029045">
    <property type="entry name" value="ClpP/crotonase-like_dom_sf"/>
</dbReference>
<dbReference type="AlphaFoldDB" id="A0A542E010"/>
<dbReference type="RefSeq" id="WP_246061132.1">
    <property type="nucleotide sequence ID" value="NZ_BAAAPR010000004.1"/>
</dbReference>
<dbReference type="InterPro" id="IPR052377">
    <property type="entry name" value="Mitochondrial_ECH-domain"/>
</dbReference>
<keyword evidence="8" id="KW-1185">Reference proteome</keyword>
<organism evidence="7 8">
    <name type="scientific">Lapillicoccus jejuensis</name>
    <dbReference type="NCBI Taxonomy" id="402171"/>
    <lineage>
        <taxon>Bacteria</taxon>
        <taxon>Bacillati</taxon>
        <taxon>Actinomycetota</taxon>
        <taxon>Actinomycetes</taxon>
        <taxon>Micrococcales</taxon>
        <taxon>Intrasporangiaceae</taxon>
        <taxon>Lapillicoccus</taxon>
    </lineage>
</organism>
<dbReference type="GO" id="GO:0016836">
    <property type="term" value="F:hydro-lyase activity"/>
    <property type="evidence" value="ECO:0007669"/>
    <property type="project" value="TreeGrafter"/>
</dbReference>
<dbReference type="Gene3D" id="3.90.226.10">
    <property type="entry name" value="2-enoyl-CoA Hydratase, Chain A, domain 1"/>
    <property type="match status" value="1"/>
</dbReference>
<evidence type="ECO:0000256" key="1">
    <source>
        <dbReference type="ARBA" id="ARBA00005254"/>
    </source>
</evidence>
<keyword evidence="3" id="KW-0809">Transit peptide</keyword>
<evidence type="ECO:0000313" key="7">
    <source>
        <dbReference type="EMBL" id="TQJ08673.1"/>
    </source>
</evidence>
<comment type="function">
    <text evidence="5">May play a role in fatty acid biosynthesis and insulin sensitivity.</text>
</comment>
<sequence length="274" mass="28135">MTDVQERTPAGVSAATAGTVYEHVRLTREGTVATVTMARPQRRNALSEAHLRELLAAVHEVSTSDARVLVLAAEGPVFSAGHDFADVGGRDVTGVRDLLLLCTSVMQALQAAPQVTIARVHALATAAGCQLAASCDLAVAGLSAGFCLPGGKGGWFCHTPAVPVARAVGRKRLMEMALTGDVVPAATAAEWGLVNAAVPDDELDAAVADLAARVSRGGAASTAHGKAVLYAQLDRPERDAYAIAVEAMAAASQTAAATEGRAAFLEKRPPVWPA</sequence>
<dbReference type="Pfam" id="PF00378">
    <property type="entry name" value="ECH_1"/>
    <property type="match status" value="1"/>
</dbReference>
<keyword evidence="4" id="KW-0443">Lipid metabolism</keyword>